<proteinExistence type="predicted"/>
<sequence length="72" mass="8423">MTQRMRSQQDTTISNLVQQRVSHFWMKLDWCSLYGLSSTVVTDEKARQSDSCRADIMSDSLKEEYPKFASLR</sequence>
<accession>A0A1V6SKN3</accession>
<comment type="caution">
    <text evidence="1">The sequence shown here is derived from an EMBL/GenBank/DDBJ whole genome shotgun (WGS) entry which is preliminary data.</text>
</comment>
<name>A0A1V6SKN3_9EURO</name>
<gene>
    <name evidence="1" type="ORF">PENSTE_c035G00197</name>
</gene>
<organism evidence="1 2">
    <name type="scientific">Penicillium steckii</name>
    <dbReference type="NCBI Taxonomy" id="303698"/>
    <lineage>
        <taxon>Eukaryota</taxon>
        <taxon>Fungi</taxon>
        <taxon>Dikarya</taxon>
        <taxon>Ascomycota</taxon>
        <taxon>Pezizomycotina</taxon>
        <taxon>Eurotiomycetes</taxon>
        <taxon>Eurotiomycetidae</taxon>
        <taxon>Eurotiales</taxon>
        <taxon>Aspergillaceae</taxon>
        <taxon>Penicillium</taxon>
    </lineage>
</organism>
<keyword evidence="2" id="KW-1185">Reference proteome</keyword>
<dbReference type="AlphaFoldDB" id="A0A1V6SKN3"/>
<evidence type="ECO:0000313" key="2">
    <source>
        <dbReference type="Proteomes" id="UP000191285"/>
    </source>
</evidence>
<evidence type="ECO:0000313" key="1">
    <source>
        <dbReference type="EMBL" id="OQE14496.1"/>
    </source>
</evidence>
<reference evidence="2" key="1">
    <citation type="journal article" date="2017" name="Nat. Microbiol.">
        <title>Global analysis of biosynthetic gene clusters reveals vast potential of secondary metabolite production in Penicillium species.</title>
        <authorList>
            <person name="Nielsen J.C."/>
            <person name="Grijseels S."/>
            <person name="Prigent S."/>
            <person name="Ji B."/>
            <person name="Dainat J."/>
            <person name="Nielsen K.F."/>
            <person name="Frisvad J.C."/>
            <person name="Workman M."/>
            <person name="Nielsen J."/>
        </authorList>
    </citation>
    <scope>NUCLEOTIDE SEQUENCE [LARGE SCALE GENOMIC DNA]</scope>
    <source>
        <strain evidence="2">IBT 24891</strain>
    </source>
</reference>
<protein>
    <submittedName>
        <fullName evidence="1">Uncharacterized protein</fullName>
    </submittedName>
</protein>
<dbReference type="Proteomes" id="UP000191285">
    <property type="component" value="Unassembled WGS sequence"/>
</dbReference>
<dbReference type="EMBL" id="MLKD01000035">
    <property type="protein sequence ID" value="OQE14496.1"/>
    <property type="molecule type" value="Genomic_DNA"/>
</dbReference>